<accession>A0A8S1D5R6</accession>
<evidence type="ECO:0000313" key="1">
    <source>
        <dbReference type="EMBL" id="CAB3379092.1"/>
    </source>
</evidence>
<keyword evidence="2" id="KW-1185">Reference proteome</keyword>
<reference evidence="1 2" key="1">
    <citation type="submission" date="2020-04" db="EMBL/GenBank/DDBJ databases">
        <authorList>
            <person name="Alioto T."/>
            <person name="Alioto T."/>
            <person name="Gomez Garrido J."/>
        </authorList>
    </citation>
    <scope>NUCLEOTIDE SEQUENCE [LARGE SCALE GENOMIC DNA]</scope>
</reference>
<dbReference type="Pfam" id="PF11901">
    <property type="entry name" value="DM9"/>
    <property type="match status" value="1"/>
</dbReference>
<proteinExistence type="predicted"/>
<gene>
    <name evidence="1" type="ORF">CLODIP_2_CD09453</name>
</gene>
<evidence type="ECO:0000313" key="2">
    <source>
        <dbReference type="Proteomes" id="UP000494165"/>
    </source>
</evidence>
<sequence length="277" mass="30419">MRANIPLTEIQDFESWKLKEPLSSPDKVEKSIWVAAENGEVPKNAFGIDDDDGLGWPAYVGIVQGEDGTIPGMMLPGVGVVGVLLQHEGCNVRKAFFTGKTQYHVLVGTKDNFTWVTHKSGWTMPTNVVCGGVTSDGMNIFIGRCIVNEDVYLVGRVTDYAKSGLDLAPFYWTAGTRQGCIGHFRFCLHDSLGPWDSNEMFWALVNTAESGSCLILKQPGNENDAFLVSHTTCTSRFVNAACESKNQSIEQFLSPLMEKQQSRKRLARGSNRAASTT</sequence>
<dbReference type="PANTHER" id="PTHR31649">
    <property type="entry name" value="AGAP009604-PA"/>
    <property type="match status" value="1"/>
</dbReference>
<name>A0A8S1D5R6_9INSE</name>
<protein>
    <submittedName>
        <fullName evidence="1">Uncharacterized protein</fullName>
    </submittedName>
</protein>
<dbReference type="InterPro" id="IPR006616">
    <property type="entry name" value="DM9_repeat"/>
</dbReference>
<dbReference type="EMBL" id="CADEPI010000178">
    <property type="protein sequence ID" value="CAB3379092.1"/>
    <property type="molecule type" value="Genomic_DNA"/>
</dbReference>
<organism evidence="1 2">
    <name type="scientific">Cloeon dipterum</name>
    <dbReference type="NCBI Taxonomy" id="197152"/>
    <lineage>
        <taxon>Eukaryota</taxon>
        <taxon>Metazoa</taxon>
        <taxon>Ecdysozoa</taxon>
        <taxon>Arthropoda</taxon>
        <taxon>Hexapoda</taxon>
        <taxon>Insecta</taxon>
        <taxon>Pterygota</taxon>
        <taxon>Palaeoptera</taxon>
        <taxon>Ephemeroptera</taxon>
        <taxon>Pisciforma</taxon>
        <taxon>Baetidae</taxon>
        <taxon>Cloeon</taxon>
    </lineage>
</organism>
<comment type="caution">
    <text evidence="1">The sequence shown here is derived from an EMBL/GenBank/DDBJ whole genome shotgun (WGS) entry which is preliminary data.</text>
</comment>
<dbReference type="AlphaFoldDB" id="A0A8S1D5R6"/>
<dbReference type="Proteomes" id="UP000494165">
    <property type="component" value="Unassembled WGS sequence"/>
</dbReference>
<dbReference type="PANTHER" id="PTHR31649:SF11">
    <property type="entry name" value="PROTEIN UNZIPPED"/>
    <property type="match status" value="1"/>
</dbReference>